<dbReference type="GO" id="GO:0016020">
    <property type="term" value="C:membrane"/>
    <property type="evidence" value="ECO:0007669"/>
    <property type="project" value="UniProtKB-SubCell"/>
</dbReference>
<feature type="transmembrane region" description="Helical" evidence="7">
    <location>
        <begin position="211"/>
        <end position="233"/>
    </location>
</feature>
<evidence type="ECO:0000256" key="6">
    <source>
        <dbReference type="SAM" id="MobiDB-lite"/>
    </source>
</evidence>
<keyword evidence="5 7" id="KW-0472">Membrane</keyword>
<name>A0A059JE46_TRIIM</name>
<dbReference type="InterPro" id="IPR011701">
    <property type="entry name" value="MFS"/>
</dbReference>
<evidence type="ECO:0000256" key="5">
    <source>
        <dbReference type="ARBA" id="ARBA00023136"/>
    </source>
</evidence>
<dbReference type="HOGENOM" id="CLU_001265_54_5_1"/>
<feature type="transmembrane region" description="Helical" evidence="7">
    <location>
        <begin position="109"/>
        <end position="128"/>
    </location>
</feature>
<accession>A0A059JE46</accession>
<dbReference type="InterPro" id="IPR036259">
    <property type="entry name" value="MFS_trans_sf"/>
</dbReference>
<feature type="transmembrane region" description="Helical" evidence="7">
    <location>
        <begin position="48"/>
        <end position="69"/>
    </location>
</feature>
<feature type="transmembrane region" description="Helical" evidence="7">
    <location>
        <begin position="497"/>
        <end position="517"/>
    </location>
</feature>
<dbReference type="Pfam" id="PF07690">
    <property type="entry name" value="MFS_1"/>
    <property type="match status" value="1"/>
</dbReference>
<feature type="transmembrane region" description="Helical" evidence="7">
    <location>
        <begin position="457"/>
        <end position="477"/>
    </location>
</feature>
<evidence type="ECO:0000256" key="4">
    <source>
        <dbReference type="ARBA" id="ARBA00022989"/>
    </source>
</evidence>
<dbReference type="AlphaFoldDB" id="A0A059JE46"/>
<dbReference type="SUPFAM" id="SSF103473">
    <property type="entry name" value="MFS general substrate transporter"/>
    <property type="match status" value="1"/>
</dbReference>
<feature type="region of interest" description="Disordered" evidence="6">
    <location>
        <begin position="539"/>
        <end position="585"/>
    </location>
</feature>
<keyword evidence="10" id="KW-1185">Reference proteome</keyword>
<keyword evidence="3 7" id="KW-0812">Transmembrane</keyword>
<comment type="subcellular location">
    <subcellularLocation>
        <location evidence="1">Membrane</location>
        <topology evidence="1">Multi-pass membrane protein</topology>
    </subcellularLocation>
</comment>
<dbReference type="PANTHER" id="PTHR23504">
    <property type="entry name" value="MAJOR FACILITATOR SUPERFAMILY DOMAIN-CONTAINING PROTEIN 10"/>
    <property type="match status" value="1"/>
</dbReference>
<comment type="caution">
    <text evidence="9">The sequence shown here is derived from an EMBL/GenBank/DDBJ whole genome shotgun (WGS) entry which is preliminary data.</text>
</comment>
<evidence type="ECO:0000256" key="2">
    <source>
        <dbReference type="ARBA" id="ARBA00022448"/>
    </source>
</evidence>
<evidence type="ECO:0000313" key="10">
    <source>
        <dbReference type="Proteomes" id="UP000024533"/>
    </source>
</evidence>
<gene>
    <name evidence="9" type="ORF">H109_02449</name>
</gene>
<feature type="transmembrane region" description="Helical" evidence="7">
    <location>
        <begin position="430"/>
        <end position="450"/>
    </location>
</feature>
<evidence type="ECO:0000259" key="8">
    <source>
        <dbReference type="PROSITE" id="PS50850"/>
    </source>
</evidence>
<dbReference type="OMA" id="PWKELQP"/>
<feature type="transmembrane region" description="Helical" evidence="7">
    <location>
        <begin position="170"/>
        <end position="191"/>
    </location>
</feature>
<feature type="transmembrane region" description="Helical" evidence="7">
    <location>
        <begin position="397"/>
        <end position="418"/>
    </location>
</feature>
<dbReference type="EMBL" id="AOKY01000183">
    <property type="protein sequence ID" value="KDB25727.1"/>
    <property type="molecule type" value="Genomic_DNA"/>
</dbReference>
<dbReference type="Proteomes" id="UP000024533">
    <property type="component" value="Unassembled WGS sequence"/>
</dbReference>
<feature type="domain" description="Major facilitator superfamily (MFS) profile" evidence="8">
    <location>
        <begin position="1"/>
        <end position="521"/>
    </location>
</feature>
<feature type="transmembrane region" description="Helical" evidence="7">
    <location>
        <begin position="134"/>
        <end position="158"/>
    </location>
</feature>
<keyword evidence="2" id="KW-0813">Transport</keyword>
<evidence type="ECO:0000256" key="3">
    <source>
        <dbReference type="ARBA" id="ARBA00022692"/>
    </source>
</evidence>
<reference evidence="9 10" key="1">
    <citation type="submission" date="2014-02" db="EMBL/GenBank/DDBJ databases">
        <title>The Genome Sequence of Trichophyton interdigitale MR816.</title>
        <authorList>
            <consortium name="The Broad Institute Genomics Platform"/>
            <person name="Cuomo C.A."/>
            <person name="White T.C."/>
            <person name="Graser Y."/>
            <person name="Martinez-Rossi N."/>
            <person name="Heitman J."/>
            <person name="Young S.K."/>
            <person name="Zeng Q."/>
            <person name="Gargeya S."/>
            <person name="Abouelleil A."/>
            <person name="Alvarado L."/>
            <person name="Chapman S.B."/>
            <person name="Gainer-Dewar J."/>
            <person name="Goldberg J."/>
            <person name="Griggs A."/>
            <person name="Gujja S."/>
            <person name="Hansen M."/>
            <person name="Howarth C."/>
            <person name="Imamovic A."/>
            <person name="Larimer J."/>
            <person name="Martinez D."/>
            <person name="Murphy C."/>
            <person name="Pearson M.D."/>
            <person name="Persinoti G."/>
            <person name="Poon T."/>
            <person name="Priest M."/>
            <person name="Roberts A.D."/>
            <person name="Saif S."/>
            <person name="Shea T.D."/>
            <person name="Sykes S.N."/>
            <person name="Wortman J."/>
            <person name="Nusbaum C."/>
            <person name="Birren B."/>
        </authorList>
    </citation>
    <scope>NUCLEOTIDE SEQUENCE [LARGE SCALE GENOMIC DNA]</scope>
    <source>
        <strain evidence="9 10">MR816</strain>
    </source>
</reference>
<dbReference type="PROSITE" id="PS50850">
    <property type="entry name" value="MFS"/>
    <property type="match status" value="1"/>
</dbReference>
<protein>
    <recommendedName>
        <fullName evidence="8">Major facilitator superfamily (MFS) profile domain-containing protein</fullName>
    </recommendedName>
</protein>
<dbReference type="InterPro" id="IPR020846">
    <property type="entry name" value="MFS_dom"/>
</dbReference>
<dbReference type="PANTHER" id="PTHR23504:SF8">
    <property type="entry name" value="TRANSPORTER, PUTATIVE (AFU_ORTHOLOGUE AFUA_1G03730)-RELATED"/>
    <property type="match status" value="1"/>
</dbReference>
<evidence type="ECO:0000256" key="1">
    <source>
        <dbReference type="ARBA" id="ARBA00004141"/>
    </source>
</evidence>
<feature type="transmembrane region" description="Helical" evidence="7">
    <location>
        <begin position="365"/>
        <end position="385"/>
    </location>
</feature>
<dbReference type="CDD" id="cd17330">
    <property type="entry name" value="MFS_SLC46_TetA_like"/>
    <property type="match status" value="1"/>
</dbReference>
<dbReference type="OrthoDB" id="10262656at2759"/>
<dbReference type="GO" id="GO:0022857">
    <property type="term" value="F:transmembrane transporter activity"/>
    <property type="evidence" value="ECO:0007669"/>
    <property type="project" value="InterPro"/>
</dbReference>
<feature type="transmembrane region" description="Helical" evidence="7">
    <location>
        <begin position="306"/>
        <end position="327"/>
    </location>
</feature>
<proteinExistence type="predicted"/>
<keyword evidence="4 7" id="KW-1133">Transmembrane helix</keyword>
<evidence type="ECO:0000256" key="7">
    <source>
        <dbReference type="SAM" id="Phobius"/>
    </source>
</evidence>
<evidence type="ECO:0000313" key="9">
    <source>
        <dbReference type="EMBL" id="KDB25727.1"/>
    </source>
</evidence>
<sequence>MAKPAPKLPVQQFVILAVCRFAEPGISPYPPIQVIQTSHKNDADMRKIHYIVVFTSVFPYLPEMVRTFGVVERDVAKWVGILSAIFALCQCITAVPWGNLSDRIGRKPVILTCLSITMFFTLLFGVSTSLPMAVLARACLGFSSGNVGIIRTVVAELVPERELQPRAFSLMPLVWTIGSIFGPAFGGALVNPVKKYPEIFGNSYFFKTHPFALPNILSGGFFIIGIITGFLFLKETLSFKKNERDYGLILGEMLTSMCCHCRRKPVKNPGHGDDESTPLLCDRPIPVSAASKEQKRPKTSAKWTEVLTFQSVIILSIYASLGLHSVAFDSVLPVFLNHPRQKLENNPDVKLPFKFSSGFGIDSQAIGILFTLNGVVGMIVQFFVFPPTAKRFGVLRCFKVSAFMFPVLYFLTPFLALFPTDSTRQLATVILMAIKLSAVVFAFPSSIILLTNSASSVSVLGTLNGVATSASAIGRAIGPAALGGVFSIGVKAGYMIIPWWALAFIAAISALPAFWIVETDGFAGDTGEQDNEDTAVVVGDAEQDSPPLLEVGNVRPENTAGPIEVSNSDVKAAGDEPTLPAPSNS</sequence>
<feature type="transmembrane region" description="Helical" evidence="7">
    <location>
        <begin position="75"/>
        <end position="97"/>
    </location>
</feature>
<organism evidence="9 10">
    <name type="scientific">Trichophyton interdigitale (strain MR816)</name>
    <dbReference type="NCBI Taxonomy" id="1215338"/>
    <lineage>
        <taxon>Eukaryota</taxon>
        <taxon>Fungi</taxon>
        <taxon>Dikarya</taxon>
        <taxon>Ascomycota</taxon>
        <taxon>Pezizomycotina</taxon>
        <taxon>Eurotiomycetes</taxon>
        <taxon>Eurotiomycetidae</taxon>
        <taxon>Onygenales</taxon>
        <taxon>Arthrodermataceae</taxon>
        <taxon>Trichophyton</taxon>
    </lineage>
</organism>
<dbReference type="Gene3D" id="1.20.1250.20">
    <property type="entry name" value="MFS general substrate transporter like domains"/>
    <property type="match status" value="1"/>
</dbReference>